<dbReference type="Proteomes" id="UP000239898">
    <property type="component" value="Unassembled WGS sequence"/>
</dbReference>
<evidence type="ECO:0000313" key="2">
    <source>
        <dbReference type="EMBL" id="PPT92964.1"/>
    </source>
</evidence>
<dbReference type="RefSeq" id="WP_128418866.1">
    <property type="nucleotide sequence ID" value="NZ_CP049017.1"/>
</dbReference>
<protein>
    <submittedName>
        <fullName evidence="2">Uncharacterized protein</fullName>
    </submittedName>
</protein>
<name>A0A2S6ZL22_9XANT</name>
<comment type="caution">
    <text evidence="2">The sequence shown here is derived from an EMBL/GenBank/DDBJ whole genome shotgun (WGS) entry which is preliminary data.</text>
</comment>
<dbReference type="OrthoDB" id="7226437at2"/>
<dbReference type="AlphaFoldDB" id="A0A2S6ZL22"/>
<dbReference type="Pfam" id="PF26363">
    <property type="entry name" value="Phospholipase-like"/>
    <property type="match status" value="1"/>
</dbReference>
<proteinExistence type="predicted"/>
<sequence>MSMASKQYAALAFDAYYKPPETGEKSKPVAIGGASYKRLSYMDSPSGYQGILYQRLDTNELIVAHRGTEPRRELISDGLLADGGMVATRHNTQAADAIEFTQHALEYAKKISKDGKVPEVTVAGHSLGGTLAQVTAHHFDLEGETFNAYGAVSLHRRISEGGHDLVNHVMAGDPVSAASQHYGQVRLYATHQEIATLQRAGYDHHHGGLNVRNPLSAASGLVMASHSMNNLLPEDEQGKPHHAVLEDPAARQLAQHHAPMIARYRDDVASLRLGMTLGARGWGGLLQDGIEALRGPLAPGAGRDSIGVPTWSEHMQRLHDPKAHGAASQDQGWHVPLRVSGESLQSAPAAPVSLHDDPAAFLDRMLAAAQSGDRTTFRQMTQALANEEPGRALRAQAIATVDQQQAAQQALQAQQQADRQQQEMGRDTARAR</sequence>
<evidence type="ECO:0000256" key="1">
    <source>
        <dbReference type="SAM" id="MobiDB-lite"/>
    </source>
</evidence>
<feature type="region of interest" description="Disordered" evidence="1">
    <location>
        <begin position="403"/>
        <end position="432"/>
    </location>
</feature>
<dbReference type="Gene3D" id="3.40.50.1820">
    <property type="entry name" value="alpha/beta hydrolase"/>
    <property type="match status" value="1"/>
</dbReference>
<feature type="compositionally biased region" description="Low complexity" evidence="1">
    <location>
        <begin position="403"/>
        <end position="419"/>
    </location>
</feature>
<keyword evidence="3" id="KW-1185">Reference proteome</keyword>
<evidence type="ECO:0000313" key="3">
    <source>
        <dbReference type="Proteomes" id="UP000239898"/>
    </source>
</evidence>
<feature type="compositionally biased region" description="Basic and acidic residues" evidence="1">
    <location>
        <begin position="420"/>
        <end position="432"/>
    </location>
</feature>
<gene>
    <name evidence="2" type="ORF">XthCFBP4691_01925</name>
</gene>
<organism evidence="2 3">
    <name type="scientific">Xanthomonas theicola</name>
    <dbReference type="NCBI Taxonomy" id="56464"/>
    <lineage>
        <taxon>Bacteria</taxon>
        <taxon>Pseudomonadati</taxon>
        <taxon>Pseudomonadota</taxon>
        <taxon>Gammaproteobacteria</taxon>
        <taxon>Lysobacterales</taxon>
        <taxon>Lysobacteraceae</taxon>
        <taxon>Xanthomonas</taxon>
    </lineage>
</organism>
<dbReference type="SUPFAM" id="SSF53474">
    <property type="entry name" value="alpha/beta-Hydrolases"/>
    <property type="match status" value="1"/>
</dbReference>
<dbReference type="EMBL" id="MIGX01000004">
    <property type="protein sequence ID" value="PPT92964.1"/>
    <property type="molecule type" value="Genomic_DNA"/>
</dbReference>
<reference evidence="2 3" key="1">
    <citation type="submission" date="2016-08" db="EMBL/GenBank/DDBJ databases">
        <title>Evolution of the type three secretion system and type three effector repertoires in Xanthomonas.</title>
        <authorList>
            <person name="Merda D."/>
            <person name="Briand M."/>
            <person name="Bosis E."/>
            <person name="Rousseau C."/>
            <person name="Portier P."/>
            <person name="Jacques M.-A."/>
            <person name="Fischer-Le Saux M."/>
        </authorList>
    </citation>
    <scope>NUCLEOTIDE SEQUENCE [LARGE SCALE GENOMIC DNA]</scope>
    <source>
        <strain evidence="2 3">CFBP 4691</strain>
    </source>
</reference>
<accession>A0A2S6ZL22</accession>
<dbReference type="InterPro" id="IPR029058">
    <property type="entry name" value="AB_hydrolase_fold"/>
</dbReference>